<dbReference type="PANTHER" id="PTHR21252:SF2">
    <property type="entry name" value="MITOCHONDRIAL OUTER MEMBRANE PROTEIN SLC25A46"/>
    <property type="match status" value="1"/>
</dbReference>
<comment type="subcellular location">
    <subcellularLocation>
        <location evidence="1">Mitochondrion outer membrane</location>
        <topology evidence="1">Multi-pass membrane protein</topology>
    </subcellularLocation>
</comment>
<evidence type="ECO:0000256" key="11">
    <source>
        <dbReference type="RuleBase" id="RU000488"/>
    </source>
</evidence>
<dbReference type="AlphaFoldDB" id="T1JQR3"/>
<dbReference type="GO" id="GO:0005741">
    <property type="term" value="C:mitochondrial outer membrane"/>
    <property type="evidence" value="ECO:0007669"/>
    <property type="project" value="UniProtKB-SubCell"/>
</dbReference>
<dbReference type="Proteomes" id="UP000015104">
    <property type="component" value="Unassembled WGS sequence"/>
</dbReference>
<feature type="repeat" description="Solcar" evidence="10">
    <location>
        <begin position="248"/>
        <end position="332"/>
    </location>
</feature>
<dbReference type="EMBL" id="CAEY01000440">
    <property type="status" value="NOT_ANNOTATED_CDS"/>
    <property type="molecule type" value="Genomic_DNA"/>
</dbReference>
<dbReference type="InterPro" id="IPR023395">
    <property type="entry name" value="MCP_dom_sf"/>
</dbReference>
<keyword evidence="4 10" id="KW-0812">Transmembrane</keyword>
<keyword evidence="13" id="KW-1185">Reference proteome</keyword>
<evidence type="ECO:0000256" key="5">
    <source>
        <dbReference type="ARBA" id="ARBA00022737"/>
    </source>
</evidence>
<evidence type="ECO:0000256" key="10">
    <source>
        <dbReference type="PROSITE-ProRule" id="PRU00282"/>
    </source>
</evidence>
<evidence type="ECO:0000256" key="7">
    <source>
        <dbReference type="ARBA" id="ARBA00022989"/>
    </source>
</evidence>
<dbReference type="InterPro" id="IPR039158">
    <property type="entry name" value="SLC25A46"/>
</dbReference>
<evidence type="ECO:0000256" key="4">
    <source>
        <dbReference type="ARBA" id="ARBA00022692"/>
    </source>
</evidence>
<dbReference type="InterPro" id="IPR018108">
    <property type="entry name" value="MCP_transmembrane"/>
</dbReference>
<dbReference type="PANTHER" id="PTHR21252">
    <property type="entry name" value="TB1 PROTEIN-RELATED"/>
    <property type="match status" value="1"/>
</dbReference>
<organism evidence="12 13">
    <name type="scientific">Tetranychus urticae</name>
    <name type="common">Two-spotted spider mite</name>
    <dbReference type="NCBI Taxonomy" id="32264"/>
    <lineage>
        <taxon>Eukaryota</taxon>
        <taxon>Metazoa</taxon>
        <taxon>Ecdysozoa</taxon>
        <taxon>Arthropoda</taxon>
        <taxon>Chelicerata</taxon>
        <taxon>Arachnida</taxon>
        <taxon>Acari</taxon>
        <taxon>Acariformes</taxon>
        <taxon>Trombidiformes</taxon>
        <taxon>Prostigmata</taxon>
        <taxon>Eleutherengona</taxon>
        <taxon>Raphignathae</taxon>
        <taxon>Tetranychoidea</taxon>
        <taxon>Tetranychidae</taxon>
        <taxon>Tetranychus</taxon>
    </lineage>
</organism>
<evidence type="ECO:0000256" key="3">
    <source>
        <dbReference type="ARBA" id="ARBA00022448"/>
    </source>
</evidence>
<dbReference type="GO" id="GO:0090149">
    <property type="term" value="P:mitochondrial membrane fission"/>
    <property type="evidence" value="ECO:0007669"/>
    <property type="project" value="InterPro"/>
</dbReference>
<dbReference type="Pfam" id="PF00153">
    <property type="entry name" value="Mito_carr"/>
    <property type="match status" value="2"/>
</dbReference>
<name>T1JQR3_TETUR</name>
<dbReference type="PROSITE" id="PS50920">
    <property type="entry name" value="SOLCAR"/>
    <property type="match status" value="1"/>
</dbReference>
<evidence type="ECO:0000313" key="13">
    <source>
        <dbReference type="Proteomes" id="UP000015104"/>
    </source>
</evidence>
<dbReference type="EnsemblMetazoa" id="tetur01g04180.1">
    <property type="protein sequence ID" value="tetur01g04180.1"/>
    <property type="gene ID" value="tetur01g04180"/>
</dbReference>
<keyword evidence="9 10" id="KW-0472">Membrane</keyword>
<protein>
    <recommendedName>
        <fullName evidence="14">Solute carrier family 25 member 46</fullName>
    </recommendedName>
</protein>
<evidence type="ECO:0000256" key="6">
    <source>
        <dbReference type="ARBA" id="ARBA00022787"/>
    </source>
</evidence>
<keyword evidence="8" id="KW-0496">Mitochondrion</keyword>
<reference evidence="12" key="2">
    <citation type="submission" date="2015-06" db="UniProtKB">
        <authorList>
            <consortium name="EnsemblMetazoa"/>
        </authorList>
    </citation>
    <scope>IDENTIFICATION</scope>
</reference>
<evidence type="ECO:0000313" key="12">
    <source>
        <dbReference type="EnsemblMetazoa" id="tetur01g04180.1"/>
    </source>
</evidence>
<evidence type="ECO:0000256" key="8">
    <source>
        <dbReference type="ARBA" id="ARBA00023128"/>
    </source>
</evidence>
<dbReference type="HOGENOM" id="CLU_047010_0_0_1"/>
<dbReference type="Gene3D" id="1.50.40.10">
    <property type="entry name" value="Mitochondrial carrier domain"/>
    <property type="match status" value="1"/>
</dbReference>
<dbReference type="eggNOG" id="KOG2954">
    <property type="taxonomic scope" value="Eukaryota"/>
</dbReference>
<keyword evidence="3 11" id="KW-0813">Transport</keyword>
<accession>T1JQR3</accession>
<keyword evidence="6" id="KW-1000">Mitochondrion outer membrane</keyword>
<keyword evidence="7" id="KW-1133">Transmembrane helix</keyword>
<evidence type="ECO:0000256" key="9">
    <source>
        <dbReference type="ARBA" id="ARBA00023136"/>
    </source>
</evidence>
<dbReference type="SUPFAM" id="SSF103506">
    <property type="entry name" value="Mitochondrial carrier"/>
    <property type="match status" value="1"/>
</dbReference>
<evidence type="ECO:0000256" key="2">
    <source>
        <dbReference type="ARBA" id="ARBA00006375"/>
    </source>
</evidence>
<comment type="similarity">
    <text evidence="2 11">Belongs to the mitochondrial carrier (TC 2.A.29) family.</text>
</comment>
<proteinExistence type="inferred from homology"/>
<sequence length="332" mass="36972">MDSNDFSTAGTSDGNSFAFRFDANDPFDRIPSFQSTPRWTNKMDHDISKVRSRSFGSNHSDREEKMTSYVVDIVNLLAEHVLFHPLVVIRRQCQVTRASYRYHLTPFSVIPLMYRIRSNQGSGALWKGLTSNLIVKGLYLSCQSFIAGVLGTDENLVCRGIAFIFASPFLCANSIEIVQSTIASETPGVFDCLKEGLARFTHWNSTGTRLLPFWVLCIPTAGYYILHYQISSCMIGICCALGKTRTDSNSYRASISRLIGLFAADVILYPLDTVIQRLYLQGTRTIIDNIDTGNTVLPVISAYEGVKECFQTIVKEETTLGLYKGFGALILG</sequence>
<keyword evidence="5" id="KW-0677">Repeat</keyword>
<evidence type="ECO:0008006" key="14">
    <source>
        <dbReference type="Google" id="ProtNLM"/>
    </source>
</evidence>
<evidence type="ECO:0000256" key="1">
    <source>
        <dbReference type="ARBA" id="ARBA00004374"/>
    </source>
</evidence>
<reference evidence="13" key="1">
    <citation type="submission" date="2011-08" db="EMBL/GenBank/DDBJ databases">
        <authorList>
            <person name="Rombauts S."/>
        </authorList>
    </citation>
    <scope>NUCLEOTIDE SEQUENCE</scope>
    <source>
        <strain evidence="13">London</strain>
    </source>
</reference>